<reference evidence="2" key="1">
    <citation type="journal article" date="2015" name="PLoS Genet.">
        <title>Genome Sequence and Transcriptome Analyses of Chrysochromulina tobin: Metabolic Tools for Enhanced Algal Fitness in the Prominent Order Prymnesiales (Haptophyceae).</title>
        <authorList>
            <person name="Hovde B.T."/>
            <person name="Deodato C.R."/>
            <person name="Hunsperger H.M."/>
            <person name="Ryken S.A."/>
            <person name="Yost W."/>
            <person name="Jha R.K."/>
            <person name="Patterson J."/>
            <person name="Monnat R.J. Jr."/>
            <person name="Barlow S.B."/>
            <person name="Starkenburg S.R."/>
            <person name="Cattolico R.A."/>
        </authorList>
    </citation>
    <scope>NUCLEOTIDE SEQUENCE</scope>
    <source>
        <strain evidence="2">CCMP291</strain>
    </source>
</reference>
<evidence type="ECO:0000313" key="2">
    <source>
        <dbReference type="Proteomes" id="UP000037460"/>
    </source>
</evidence>
<protein>
    <submittedName>
        <fullName evidence="1">Uncharacterized protein</fullName>
    </submittedName>
</protein>
<gene>
    <name evidence="1" type="ORF">Ctob_001299</name>
</gene>
<keyword evidence="2" id="KW-1185">Reference proteome</keyword>
<proteinExistence type="predicted"/>
<organism evidence="1 2">
    <name type="scientific">Chrysochromulina tobinii</name>
    <dbReference type="NCBI Taxonomy" id="1460289"/>
    <lineage>
        <taxon>Eukaryota</taxon>
        <taxon>Haptista</taxon>
        <taxon>Haptophyta</taxon>
        <taxon>Prymnesiophyceae</taxon>
        <taxon>Prymnesiales</taxon>
        <taxon>Chrysochromulinaceae</taxon>
        <taxon>Chrysochromulina</taxon>
    </lineage>
</organism>
<evidence type="ECO:0000313" key="1">
    <source>
        <dbReference type="EMBL" id="KOO23134.1"/>
    </source>
</evidence>
<dbReference type="AlphaFoldDB" id="A0A0M0J970"/>
<sequence>MFDSEPYLDGCYQKLFGASAGEAMRAQLHGEIRRYALSVPLLPSLGAPGLQRFLIKHEELLPSVRRMLREHGIVQFGSFLFEPPAVSKPLLMLHMQIPVMLDAAEALPQLLQTDRIGQEWEQLVASVHDAPGSRGRAWYENMVQECGSKAEPRGVMGGIMGEAALAEYMKAKSNGSAATIHLAGATPGNNNAHCLGTYTKSGKMNAGRHVFQQRSGSNSLWFAESGVEDKWGNRLPGSWYVGPSAMIGNRQGFFKVTQNTDVPEEISATWQVYYDGALHDAPKVRVLTPTQHARELQASLSGAARQVAMTGRMPHGLDCFSAFGFSKLTQALSSSGPVAQMVNDRFTYLSDDGAISLWYVGAPPTWLIGSTADIGGRAGFMIVEDSALVPERITATWMVFDNGTWGAVPGFKIAAQEDEMAT</sequence>
<comment type="caution">
    <text evidence="1">The sequence shown here is derived from an EMBL/GenBank/DDBJ whole genome shotgun (WGS) entry which is preliminary data.</text>
</comment>
<accession>A0A0M0J970</accession>
<dbReference type="Proteomes" id="UP000037460">
    <property type="component" value="Unassembled WGS sequence"/>
</dbReference>
<dbReference type="EMBL" id="JWZX01003217">
    <property type="protein sequence ID" value="KOO23134.1"/>
    <property type="molecule type" value="Genomic_DNA"/>
</dbReference>
<name>A0A0M0J970_9EUKA</name>